<evidence type="ECO:0000256" key="2">
    <source>
        <dbReference type="ARBA" id="ARBA00023315"/>
    </source>
</evidence>
<proteinExistence type="predicted"/>
<evidence type="ECO:0000313" key="4">
    <source>
        <dbReference type="EMBL" id="HIS77389.1"/>
    </source>
</evidence>
<protein>
    <submittedName>
        <fullName evidence="4">GNAT family N-acetyltransferase</fullName>
    </submittedName>
</protein>
<dbReference type="CDD" id="cd04301">
    <property type="entry name" value="NAT_SF"/>
    <property type="match status" value="1"/>
</dbReference>
<keyword evidence="2" id="KW-0012">Acyltransferase</keyword>
<dbReference type="Gene3D" id="3.40.630.30">
    <property type="match status" value="1"/>
</dbReference>
<name>A0A9D1FPC8_9FIRM</name>
<evidence type="ECO:0000256" key="1">
    <source>
        <dbReference type="ARBA" id="ARBA00022679"/>
    </source>
</evidence>
<dbReference type="PANTHER" id="PTHR43877">
    <property type="entry name" value="AMINOALKYLPHOSPHONATE N-ACETYLTRANSFERASE-RELATED-RELATED"/>
    <property type="match status" value="1"/>
</dbReference>
<dbReference type="PROSITE" id="PS51186">
    <property type="entry name" value="GNAT"/>
    <property type="match status" value="1"/>
</dbReference>
<evidence type="ECO:0000259" key="3">
    <source>
        <dbReference type="PROSITE" id="PS51186"/>
    </source>
</evidence>
<dbReference type="InterPro" id="IPR050832">
    <property type="entry name" value="Bact_Acetyltransf"/>
</dbReference>
<accession>A0A9D1FPC8</accession>
<dbReference type="InterPro" id="IPR016181">
    <property type="entry name" value="Acyl_CoA_acyltransferase"/>
</dbReference>
<dbReference type="GO" id="GO:0016747">
    <property type="term" value="F:acyltransferase activity, transferring groups other than amino-acyl groups"/>
    <property type="evidence" value="ECO:0007669"/>
    <property type="project" value="InterPro"/>
</dbReference>
<reference evidence="4" key="2">
    <citation type="journal article" date="2021" name="PeerJ">
        <title>Extensive microbial diversity within the chicken gut microbiome revealed by metagenomics and culture.</title>
        <authorList>
            <person name="Gilroy R."/>
            <person name="Ravi A."/>
            <person name="Getino M."/>
            <person name="Pursley I."/>
            <person name="Horton D.L."/>
            <person name="Alikhan N.F."/>
            <person name="Baker D."/>
            <person name="Gharbi K."/>
            <person name="Hall N."/>
            <person name="Watson M."/>
            <person name="Adriaenssens E.M."/>
            <person name="Foster-Nyarko E."/>
            <person name="Jarju S."/>
            <person name="Secka A."/>
            <person name="Antonio M."/>
            <person name="Oren A."/>
            <person name="Chaudhuri R.R."/>
            <person name="La Ragione R."/>
            <person name="Hildebrand F."/>
            <person name="Pallen M.J."/>
        </authorList>
    </citation>
    <scope>NUCLEOTIDE SEQUENCE</scope>
    <source>
        <strain evidence="4">CHK199-13235</strain>
    </source>
</reference>
<dbReference type="Pfam" id="PF00583">
    <property type="entry name" value="Acetyltransf_1"/>
    <property type="match status" value="1"/>
</dbReference>
<dbReference type="AlphaFoldDB" id="A0A9D1FPC8"/>
<evidence type="ECO:0000313" key="5">
    <source>
        <dbReference type="Proteomes" id="UP000824002"/>
    </source>
</evidence>
<gene>
    <name evidence="4" type="ORF">IAB51_11385</name>
</gene>
<dbReference type="SUPFAM" id="SSF55729">
    <property type="entry name" value="Acyl-CoA N-acyltransferases (Nat)"/>
    <property type="match status" value="1"/>
</dbReference>
<keyword evidence="1" id="KW-0808">Transferase</keyword>
<comment type="caution">
    <text evidence="4">The sequence shown here is derived from an EMBL/GenBank/DDBJ whole genome shotgun (WGS) entry which is preliminary data.</text>
</comment>
<reference evidence="4" key="1">
    <citation type="submission" date="2020-10" db="EMBL/GenBank/DDBJ databases">
        <authorList>
            <person name="Gilroy R."/>
        </authorList>
    </citation>
    <scope>NUCLEOTIDE SEQUENCE</scope>
    <source>
        <strain evidence="4">CHK199-13235</strain>
    </source>
</reference>
<organism evidence="4 5">
    <name type="scientific">Candidatus Merdivicinus excrementipullorum</name>
    <dbReference type="NCBI Taxonomy" id="2840867"/>
    <lineage>
        <taxon>Bacteria</taxon>
        <taxon>Bacillati</taxon>
        <taxon>Bacillota</taxon>
        <taxon>Clostridia</taxon>
        <taxon>Eubacteriales</taxon>
        <taxon>Oscillospiraceae</taxon>
        <taxon>Oscillospiraceae incertae sedis</taxon>
        <taxon>Candidatus Merdivicinus</taxon>
    </lineage>
</organism>
<dbReference type="Proteomes" id="UP000824002">
    <property type="component" value="Unassembled WGS sequence"/>
</dbReference>
<dbReference type="InterPro" id="IPR000182">
    <property type="entry name" value="GNAT_dom"/>
</dbReference>
<sequence>MEHPAKIPVQFAPLRPEDICLELFGDFHRRQAVDLCWRKIDGCWQQKPDPFIDDWSQEDYAFLVSCLQNTVRTGGLVLGAFVDGRLKGFASVEPGLFGKNQEYLDLSSIHVSEELRGQGVGRELFRRVKEWAKAQGARKLYISAHSAVETQAFYKAMGCAEAEEYNMAHVEKEPFDCQLECLL</sequence>
<feature type="domain" description="N-acetyltransferase" evidence="3">
    <location>
        <begin position="22"/>
        <end position="183"/>
    </location>
</feature>
<dbReference type="EMBL" id="DVJP01000076">
    <property type="protein sequence ID" value="HIS77389.1"/>
    <property type="molecule type" value="Genomic_DNA"/>
</dbReference>